<dbReference type="InterPro" id="IPR017945">
    <property type="entry name" value="DHBP_synth_RibB-like_a/b_dom"/>
</dbReference>
<dbReference type="GO" id="GO:0061710">
    <property type="term" value="F:L-threonylcarbamoyladenylate synthase"/>
    <property type="evidence" value="ECO:0007669"/>
    <property type="project" value="UniProtKB-EC"/>
</dbReference>
<dbReference type="GO" id="GO:0005737">
    <property type="term" value="C:cytoplasm"/>
    <property type="evidence" value="ECO:0007669"/>
    <property type="project" value="UniProtKB-SubCell"/>
</dbReference>
<evidence type="ECO:0000313" key="13">
    <source>
        <dbReference type="EMBL" id="MCD1293594.1"/>
    </source>
</evidence>
<evidence type="ECO:0000256" key="5">
    <source>
        <dbReference type="ARBA" id="ARBA00022679"/>
    </source>
</evidence>
<dbReference type="GO" id="GO:0003725">
    <property type="term" value="F:double-stranded RNA binding"/>
    <property type="evidence" value="ECO:0007669"/>
    <property type="project" value="InterPro"/>
</dbReference>
<evidence type="ECO:0000256" key="6">
    <source>
        <dbReference type="ARBA" id="ARBA00022694"/>
    </source>
</evidence>
<evidence type="ECO:0000256" key="4">
    <source>
        <dbReference type="ARBA" id="ARBA00022490"/>
    </source>
</evidence>
<evidence type="ECO:0000256" key="2">
    <source>
        <dbReference type="ARBA" id="ARBA00007663"/>
    </source>
</evidence>
<protein>
    <recommendedName>
        <fullName evidence="10">L-threonylcarbamoyladenylate synthase</fullName>
        <ecNumber evidence="3">2.7.7.87</ecNumber>
    </recommendedName>
    <alternativeName>
        <fullName evidence="10">L-threonylcarbamoyladenylate synthase</fullName>
    </alternativeName>
</protein>
<keyword evidence="4" id="KW-0963">Cytoplasm</keyword>
<comment type="subcellular location">
    <subcellularLocation>
        <location evidence="1">Cytoplasm</location>
    </subcellularLocation>
</comment>
<keyword evidence="6" id="KW-0819">tRNA processing</keyword>
<evidence type="ECO:0000256" key="1">
    <source>
        <dbReference type="ARBA" id="ARBA00004496"/>
    </source>
</evidence>
<comment type="caution">
    <text evidence="13">The sequence shown here is derived from an EMBL/GenBank/DDBJ whole genome shotgun (WGS) entry which is preliminary data.</text>
</comment>
<dbReference type="AlphaFoldDB" id="A0AAP2W5Q5"/>
<feature type="domain" description="YrdC-like" evidence="12">
    <location>
        <begin position="4"/>
        <end position="180"/>
    </location>
</feature>
<dbReference type="SUPFAM" id="SSF55821">
    <property type="entry name" value="YrdC/RibB"/>
    <property type="match status" value="1"/>
</dbReference>
<dbReference type="PANTHER" id="PTHR17490">
    <property type="entry name" value="SUA5"/>
    <property type="match status" value="1"/>
</dbReference>
<comment type="similarity">
    <text evidence="2">Belongs to the SUA5 family.</text>
</comment>
<sequence length="197" mass="21578">MNTGKDIELAATIIKKGGVIAYPTETVYGIGALATDENAIKKVFEIKKRPLSQPLSIAVSSIDMLDSVARIECKDFIEKFLPGPVTVILKKRDVLPDILTSGSGYVGIRFPDHPVAIDLIRRTGPIVSTSANIHGEKDTVSADEITVDVDYILDGGRSKYSGPSTIVDLHEYRIVRKGVQYEEVRRYMYGCGCATEE</sequence>
<comment type="catalytic activity">
    <reaction evidence="11">
        <text>L-threonine + hydrogencarbonate + ATP = L-threonylcarbamoyladenylate + diphosphate + H2O</text>
        <dbReference type="Rhea" id="RHEA:36407"/>
        <dbReference type="ChEBI" id="CHEBI:15377"/>
        <dbReference type="ChEBI" id="CHEBI:17544"/>
        <dbReference type="ChEBI" id="CHEBI:30616"/>
        <dbReference type="ChEBI" id="CHEBI:33019"/>
        <dbReference type="ChEBI" id="CHEBI:57926"/>
        <dbReference type="ChEBI" id="CHEBI:73682"/>
        <dbReference type="EC" id="2.7.7.87"/>
    </reaction>
</comment>
<keyword evidence="7" id="KW-0548">Nucleotidyltransferase</keyword>
<dbReference type="PANTHER" id="PTHR17490:SF16">
    <property type="entry name" value="THREONYLCARBAMOYL-AMP SYNTHASE"/>
    <property type="match status" value="1"/>
</dbReference>
<dbReference type="InterPro" id="IPR050156">
    <property type="entry name" value="TC-AMP_synthase_SUA5"/>
</dbReference>
<dbReference type="Gene3D" id="3.90.870.10">
    <property type="entry name" value="DHBP synthase"/>
    <property type="match status" value="1"/>
</dbReference>
<dbReference type="GO" id="GO:0000049">
    <property type="term" value="F:tRNA binding"/>
    <property type="evidence" value="ECO:0007669"/>
    <property type="project" value="TreeGrafter"/>
</dbReference>
<dbReference type="RefSeq" id="WP_230739610.1">
    <property type="nucleotide sequence ID" value="NZ_PGCK01000001.1"/>
</dbReference>
<evidence type="ECO:0000256" key="11">
    <source>
        <dbReference type="ARBA" id="ARBA00048366"/>
    </source>
</evidence>
<keyword evidence="9" id="KW-0067">ATP-binding</keyword>
<evidence type="ECO:0000259" key="12">
    <source>
        <dbReference type="PROSITE" id="PS51163"/>
    </source>
</evidence>
<dbReference type="GO" id="GO:0006450">
    <property type="term" value="P:regulation of translational fidelity"/>
    <property type="evidence" value="ECO:0007669"/>
    <property type="project" value="TreeGrafter"/>
</dbReference>
<keyword evidence="5" id="KW-0808">Transferase</keyword>
<dbReference type="PROSITE" id="PS51163">
    <property type="entry name" value="YRDC"/>
    <property type="match status" value="1"/>
</dbReference>
<dbReference type="GO" id="GO:0005524">
    <property type="term" value="F:ATP binding"/>
    <property type="evidence" value="ECO:0007669"/>
    <property type="project" value="UniProtKB-KW"/>
</dbReference>
<proteinExistence type="inferred from homology"/>
<dbReference type="EMBL" id="PGCK01000001">
    <property type="protein sequence ID" value="MCD1293594.1"/>
    <property type="molecule type" value="Genomic_DNA"/>
</dbReference>
<dbReference type="InterPro" id="IPR006070">
    <property type="entry name" value="Sua5-like_dom"/>
</dbReference>
<dbReference type="NCBIfam" id="TIGR00057">
    <property type="entry name" value="L-threonylcarbamoyladenylate synthase"/>
    <property type="match status" value="1"/>
</dbReference>
<accession>A0AAP2W5Q5</accession>
<reference evidence="13 14" key="1">
    <citation type="submission" date="2017-11" db="EMBL/GenBank/DDBJ databases">
        <title>Isolation and Characterization of Family Methanocellaceae Species from Potential Methane Hydrate Area Offshore Southwestern Taiwan.</title>
        <authorList>
            <person name="Zhang W.-L."/>
            <person name="Chen W.-C."/>
            <person name="Lai M.-C."/>
            <person name="Chen S.-C."/>
        </authorList>
    </citation>
    <scope>NUCLEOTIDE SEQUENCE [LARGE SCALE GENOMIC DNA]</scope>
    <source>
        <strain evidence="13 14">CWC-04</strain>
    </source>
</reference>
<keyword evidence="14" id="KW-1185">Reference proteome</keyword>
<evidence type="ECO:0000256" key="3">
    <source>
        <dbReference type="ARBA" id="ARBA00012584"/>
    </source>
</evidence>
<evidence type="ECO:0000256" key="10">
    <source>
        <dbReference type="ARBA" id="ARBA00029774"/>
    </source>
</evidence>
<organism evidence="13 14">
    <name type="scientific">Methanooceanicella nereidis</name>
    <dbReference type="NCBI Taxonomy" id="2052831"/>
    <lineage>
        <taxon>Archaea</taxon>
        <taxon>Methanobacteriati</taxon>
        <taxon>Methanobacteriota</taxon>
        <taxon>Stenosarchaea group</taxon>
        <taxon>Methanomicrobia</taxon>
        <taxon>Methanocellales</taxon>
        <taxon>Methanocellaceae</taxon>
        <taxon>Methanooceanicella</taxon>
    </lineage>
</organism>
<evidence type="ECO:0000256" key="9">
    <source>
        <dbReference type="ARBA" id="ARBA00022840"/>
    </source>
</evidence>
<gene>
    <name evidence="13" type="ORF">CUJ83_01100</name>
</gene>
<dbReference type="GO" id="GO:0008033">
    <property type="term" value="P:tRNA processing"/>
    <property type="evidence" value="ECO:0007669"/>
    <property type="project" value="UniProtKB-KW"/>
</dbReference>
<keyword evidence="8" id="KW-0547">Nucleotide-binding</keyword>
<dbReference type="EC" id="2.7.7.87" evidence="3"/>
<dbReference type="Proteomes" id="UP001320159">
    <property type="component" value="Unassembled WGS sequence"/>
</dbReference>
<dbReference type="Pfam" id="PF01300">
    <property type="entry name" value="Sua5_yciO_yrdC"/>
    <property type="match status" value="1"/>
</dbReference>
<evidence type="ECO:0000313" key="14">
    <source>
        <dbReference type="Proteomes" id="UP001320159"/>
    </source>
</evidence>
<evidence type="ECO:0000256" key="8">
    <source>
        <dbReference type="ARBA" id="ARBA00022741"/>
    </source>
</evidence>
<evidence type="ECO:0000256" key="7">
    <source>
        <dbReference type="ARBA" id="ARBA00022695"/>
    </source>
</evidence>
<name>A0AAP2W5Q5_9EURY</name>